<keyword evidence="1" id="KW-1133">Transmembrane helix</keyword>
<proteinExistence type="predicted"/>
<keyword evidence="1" id="KW-0472">Membrane</keyword>
<evidence type="ECO:0000313" key="2">
    <source>
        <dbReference type="EMBL" id="MFD1766854.1"/>
    </source>
</evidence>
<feature type="transmembrane region" description="Helical" evidence="1">
    <location>
        <begin position="7"/>
        <end position="24"/>
    </location>
</feature>
<dbReference type="EMBL" id="JBHUEL010000008">
    <property type="protein sequence ID" value="MFD1766854.1"/>
    <property type="molecule type" value="Genomic_DNA"/>
</dbReference>
<feature type="transmembrane region" description="Helical" evidence="1">
    <location>
        <begin position="30"/>
        <end position="49"/>
    </location>
</feature>
<sequence>MNRHARNGIFAGLVAGIIAAVLNWDGKPIVAASAILFGALIGWLIGAYISKRNTL</sequence>
<comment type="caution">
    <text evidence="2">The sequence shown here is derived from an EMBL/GenBank/DDBJ whole genome shotgun (WGS) entry which is preliminary data.</text>
</comment>
<dbReference type="RefSeq" id="WP_381513458.1">
    <property type="nucleotide sequence ID" value="NZ_JBHUEL010000008.1"/>
</dbReference>
<accession>A0ABW4MEV1</accession>
<reference evidence="3" key="1">
    <citation type="journal article" date="2019" name="Int. J. Syst. Evol. Microbiol.">
        <title>The Global Catalogue of Microorganisms (GCM) 10K type strain sequencing project: providing services to taxonomists for standard genome sequencing and annotation.</title>
        <authorList>
            <consortium name="The Broad Institute Genomics Platform"/>
            <consortium name="The Broad Institute Genome Sequencing Center for Infectious Disease"/>
            <person name="Wu L."/>
            <person name="Ma J."/>
        </authorList>
    </citation>
    <scope>NUCLEOTIDE SEQUENCE [LARGE SCALE GENOMIC DNA]</scope>
    <source>
        <strain evidence="3">CGMCC 1.12449</strain>
    </source>
</reference>
<organism evidence="2 3">
    <name type="scientific">Sphingorhabdus buctiana</name>
    <dbReference type="NCBI Taxonomy" id="1508805"/>
    <lineage>
        <taxon>Bacteria</taxon>
        <taxon>Pseudomonadati</taxon>
        <taxon>Pseudomonadota</taxon>
        <taxon>Alphaproteobacteria</taxon>
        <taxon>Sphingomonadales</taxon>
        <taxon>Sphingomonadaceae</taxon>
        <taxon>Sphingorhabdus</taxon>
    </lineage>
</organism>
<evidence type="ECO:0000256" key="1">
    <source>
        <dbReference type="SAM" id="Phobius"/>
    </source>
</evidence>
<gene>
    <name evidence="2" type="ORF">ACFSAG_08370</name>
</gene>
<dbReference type="Proteomes" id="UP001597215">
    <property type="component" value="Unassembled WGS sequence"/>
</dbReference>
<protein>
    <recommendedName>
        <fullName evidence="4">Glycine zipper family protein</fullName>
    </recommendedName>
</protein>
<keyword evidence="1" id="KW-0812">Transmembrane</keyword>
<keyword evidence="3" id="KW-1185">Reference proteome</keyword>
<evidence type="ECO:0008006" key="4">
    <source>
        <dbReference type="Google" id="ProtNLM"/>
    </source>
</evidence>
<evidence type="ECO:0000313" key="3">
    <source>
        <dbReference type="Proteomes" id="UP001597215"/>
    </source>
</evidence>
<name>A0ABW4MEV1_9SPHN</name>